<name>A0A5A7N716_9PROT</name>
<evidence type="ECO:0000256" key="4">
    <source>
        <dbReference type="ARBA" id="ARBA00023125"/>
    </source>
</evidence>
<dbReference type="Proteomes" id="UP000324996">
    <property type="component" value="Unassembled WGS sequence"/>
</dbReference>
<comment type="similarity">
    <text evidence="1">Belongs to the sigma-70 factor family. ECF subfamily.</text>
</comment>
<dbReference type="GO" id="GO:0006352">
    <property type="term" value="P:DNA-templated transcription initiation"/>
    <property type="evidence" value="ECO:0007669"/>
    <property type="project" value="InterPro"/>
</dbReference>
<evidence type="ECO:0000256" key="6">
    <source>
        <dbReference type="SAM" id="MobiDB-lite"/>
    </source>
</evidence>
<keyword evidence="2" id="KW-0805">Transcription regulation</keyword>
<dbReference type="InterPro" id="IPR014284">
    <property type="entry name" value="RNA_pol_sigma-70_dom"/>
</dbReference>
<dbReference type="InterPro" id="IPR039425">
    <property type="entry name" value="RNA_pol_sigma-70-like"/>
</dbReference>
<comment type="caution">
    <text evidence="9">The sequence shown here is derived from an EMBL/GenBank/DDBJ whole genome shotgun (WGS) entry which is preliminary data.</text>
</comment>
<evidence type="ECO:0000256" key="1">
    <source>
        <dbReference type="ARBA" id="ARBA00010641"/>
    </source>
</evidence>
<protein>
    <submittedName>
        <fullName evidence="9">RNA polymerase sigma factor</fullName>
    </submittedName>
</protein>
<dbReference type="RefSeq" id="WP_150007054.1">
    <property type="nucleotide sequence ID" value="NZ_BKCN01000008.1"/>
</dbReference>
<dbReference type="SUPFAM" id="SSF88946">
    <property type="entry name" value="Sigma2 domain of RNA polymerase sigma factors"/>
    <property type="match status" value="1"/>
</dbReference>
<dbReference type="EMBL" id="BKCN01000008">
    <property type="protein sequence ID" value="GER04101.1"/>
    <property type="molecule type" value="Genomic_DNA"/>
</dbReference>
<reference evidence="9 10" key="1">
    <citation type="submission" date="2019-09" db="EMBL/GenBank/DDBJ databases">
        <title>NBRP : Genome information of microbial organism related human and environment.</title>
        <authorList>
            <person name="Hattori M."/>
            <person name="Oshima K."/>
            <person name="Inaba H."/>
            <person name="Suda W."/>
            <person name="Sakamoto M."/>
            <person name="Iino T."/>
            <person name="Kitahara M."/>
            <person name="Oshida Y."/>
            <person name="Iida T."/>
            <person name="Kudo T."/>
            <person name="Itoh T."/>
            <person name="Ohkuma M."/>
        </authorList>
    </citation>
    <scope>NUCLEOTIDE SEQUENCE [LARGE SCALE GENOMIC DNA]</scope>
    <source>
        <strain evidence="9 10">Q-1</strain>
    </source>
</reference>
<dbReference type="InterPro" id="IPR036388">
    <property type="entry name" value="WH-like_DNA-bd_sf"/>
</dbReference>
<dbReference type="PANTHER" id="PTHR43133:SF8">
    <property type="entry name" value="RNA POLYMERASE SIGMA FACTOR HI_1459-RELATED"/>
    <property type="match status" value="1"/>
</dbReference>
<feature type="compositionally biased region" description="Polar residues" evidence="6">
    <location>
        <begin position="1"/>
        <end position="11"/>
    </location>
</feature>
<dbReference type="SUPFAM" id="SSF88659">
    <property type="entry name" value="Sigma3 and sigma4 domains of RNA polymerase sigma factors"/>
    <property type="match status" value="1"/>
</dbReference>
<evidence type="ECO:0000313" key="10">
    <source>
        <dbReference type="Proteomes" id="UP000324996"/>
    </source>
</evidence>
<evidence type="ECO:0000256" key="2">
    <source>
        <dbReference type="ARBA" id="ARBA00023015"/>
    </source>
</evidence>
<keyword evidence="4" id="KW-0238">DNA-binding</keyword>
<dbReference type="InterPro" id="IPR013325">
    <property type="entry name" value="RNA_pol_sigma_r2"/>
</dbReference>
<dbReference type="Pfam" id="PF08281">
    <property type="entry name" value="Sigma70_r4_2"/>
    <property type="match status" value="1"/>
</dbReference>
<dbReference type="GO" id="GO:0016987">
    <property type="term" value="F:sigma factor activity"/>
    <property type="evidence" value="ECO:0007669"/>
    <property type="project" value="UniProtKB-KW"/>
</dbReference>
<sequence>MAKNGSINATDDVTGDMPSEDAANGVEASDEGLMERVAEGDRVAYAILVKRHANRFLAMAERILGNRQEAEDQVQHAFTRLWVHAAQFNPQTARFSTWFYKIVTNACTDHLRKKKTVPLAQGWDAEDGALRADKKIEQAEQNEALRQALMGLSQRQRIAITLCYFDELSNHEAARIMGTSIKALESLLVRGRVALRQILAEDQSA</sequence>
<dbReference type="InterPro" id="IPR013249">
    <property type="entry name" value="RNA_pol_sigma70_r4_t2"/>
</dbReference>
<feature type="domain" description="RNA polymerase sigma-70 region 2" evidence="7">
    <location>
        <begin position="48"/>
        <end position="115"/>
    </location>
</feature>
<keyword evidence="10" id="KW-1185">Reference proteome</keyword>
<dbReference type="NCBIfam" id="TIGR02937">
    <property type="entry name" value="sigma70-ECF"/>
    <property type="match status" value="1"/>
</dbReference>
<keyword evidence="5" id="KW-0804">Transcription</keyword>
<keyword evidence="3" id="KW-0731">Sigma factor</keyword>
<dbReference type="Gene3D" id="1.10.1740.10">
    <property type="match status" value="1"/>
</dbReference>
<dbReference type="CDD" id="cd06171">
    <property type="entry name" value="Sigma70_r4"/>
    <property type="match status" value="1"/>
</dbReference>
<evidence type="ECO:0000259" key="8">
    <source>
        <dbReference type="Pfam" id="PF08281"/>
    </source>
</evidence>
<dbReference type="NCBIfam" id="NF004113">
    <property type="entry name" value="PRK05602.1"/>
    <property type="match status" value="1"/>
</dbReference>
<dbReference type="Gene3D" id="1.10.10.10">
    <property type="entry name" value="Winged helix-like DNA-binding domain superfamily/Winged helix DNA-binding domain"/>
    <property type="match status" value="1"/>
</dbReference>
<evidence type="ECO:0000256" key="3">
    <source>
        <dbReference type="ARBA" id="ARBA00023082"/>
    </source>
</evidence>
<dbReference type="PANTHER" id="PTHR43133">
    <property type="entry name" value="RNA POLYMERASE ECF-TYPE SIGMA FACTO"/>
    <property type="match status" value="1"/>
</dbReference>
<proteinExistence type="inferred from homology"/>
<dbReference type="AlphaFoldDB" id="A0A5A7N716"/>
<feature type="domain" description="RNA polymerase sigma factor 70 region 4 type 2" evidence="8">
    <location>
        <begin position="143"/>
        <end position="195"/>
    </location>
</feature>
<accession>A0A5A7N716</accession>
<dbReference type="GO" id="GO:0003677">
    <property type="term" value="F:DNA binding"/>
    <property type="evidence" value="ECO:0007669"/>
    <property type="project" value="UniProtKB-KW"/>
</dbReference>
<evidence type="ECO:0000313" key="9">
    <source>
        <dbReference type="EMBL" id="GER04101.1"/>
    </source>
</evidence>
<dbReference type="Pfam" id="PF04542">
    <property type="entry name" value="Sigma70_r2"/>
    <property type="match status" value="1"/>
</dbReference>
<feature type="region of interest" description="Disordered" evidence="6">
    <location>
        <begin position="1"/>
        <end position="30"/>
    </location>
</feature>
<gene>
    <name evidence="9" type="ORF">JCM17846_17830</name>
</gene>
<organism evidence="9 10">
    <name type="scientific">Iodidimonas nitroreducens</name>
    <dbReference type="NCBI Taxonomy" id="1236968"/>
    <lineage>
        <taxon>Bacteria</taxon>
        <taxon>Pseudomonadati</taxon>
        <taxon>Pseudomonadota</taxon>
        <taxon>Alphaproteobacteria</taxon>
        <taxon>Iodidimonadales</taxon>
        <taxon>Iodidimonadaceae</taxon>
        <taxon>Iodidimonas</taxon>
    </lineage>
</organism>
<dbReference type="InterPro" id="IPR007627">
    <property type="entry name" value="RNA_pol_sigma70_r2"/>
</dbReference>
<dbReference type="InterPro" id="IPR013324">
    <property type="entry name" value="RNA_pol_sigma_r3/r4-like"/>
</dbReference>
<evidence type="ECO:0000256" key="5">
    <source>
        <dbReference type="ARBA" id="ARBA00023163"/>
    </source>
</evidence>
<evidence type="ECO:0000259" key="7">
    <source>
        <dbReference type="Pfam" id="PF04542"/>
    </source>
</evidence>